<organism evidence="1 2">
    <name type="scientific">Amycolatopsis bullii</name>
    <dbReference type="NCBI Taxonomy" id="941987"/>
    <lineage>
        <taxon>Bacteria</taxon>
        <taxon>Bacillati</taxon>
        <taxon>Actinomycetota</taxon>
        <taxon>Actinomycetes</taxon>
        <taxon>Pseudonocardiales</taxon>
        <taxon>Pseudonocardiaceae</taxon>
        <taxon>Amycolatopsis</taxon>
    </lineage>
</organism>
<evidence type="ECO:0000313" key="2">
    <source>
        <dbReference type="Proteomes" id="UP000649955"/>
    </source>
</evidence>
<name>A0ABQ3KDW7_9PSEU</name>
<evidence type="ECO:0000313" key="1">
    <source>
        <dbReference type="EMBL" id="GHG13488.1"/>
    </source>
</evidence>
<comment type="caution">
    <text evidence="1">The sequence shown here is derived from an EMBL/GenBank/DDBJ whole genome shotgun (WGS) entry which is preliminary data.</text>
</comment>
<dbReference type="EMBL" id="BNAW01000012">
    <property type="protein sequence ID" value="GHG13488.1"/>
    <property type="molecule type" value="Genomic_DNA"/>
</dbReference>
<gene>
    <name evidence="1" type="ORF">GCM10017567_33860</name>
</gene>
<sequence length="61" mass="6797">MVRRSSAISEVDIMPPVWWGWQGTGEGNLRRHCHASCSVTTSTLTVPEVIGVTQIDLLNRF</sequence>
<accession>A0ABQ3KDW7</accession>
<dbReference type="Proteomes" id="UP000649955">
    <property type="component" value="Unassembled WGS sequence"/>
</dbReference>
<keyword evidence="2" id="KW-1185">Reference proteome</keyword>
<reference evidence="2" key="1">
    <citation type="journal article" date="2019" name="Int. J. Syst. Evol. Microbiol.">
        <title>The Global Catalogue of Microorganisms (GCM) 10K type strain sequencing project: providing services to taxonomists for standard genome sequencing and annotation.</title>
        <authorList>
            <consortium name="The Broad Institute Genomics Platform"/>
            <consortium name="The Broad Institute Genome Sequencing Center for Infectious Disease"/>
            <person name="Wu L."/>
            <person name="Ma J."/>
        </authorList>
    </citation>
    <scope>NUCLEOTIDE SEQUENCE [LARGE SCALE GENOMIC DNA]</scope>
    <source>
        <strain evidence="2">CGMCC 4.7680</strain>
    </source>
</reference>
<proteinExistence type="predicted"/>
<protein>
    <submittedName>
        <fullName evidence="1">Uncharacterized protein</fullName>
    </submittedName>
</protein>